<reference evidence="2" key="1">
    <citation type="submission" date="2018-12" db="EMBL/GenBank/DDBJ databases">
        <title>Tengunoibacter tsumagoiensis gen. nov., sp. nov., Dictyobacter kobayashii sp. nov., D. alpinus sp. nov., and D. joshuensis sp. nov. and description of Dictyobacteraceae fam. nov. within the order Ktedonobacterales isolated from Tengu-no-mugimeshi.</title>
        <authorList>
            <person name="Wang C.M."/>
            <person name="Zheng Y."/>
            <person name="Sakai Y."/>
            <person name="Toyoda A."/>
            <person name="Minakuchi Y."/>
            <person name="Abe K."/>
            <person name="Yokota A."/>
            <person name="Yabe S."/>
        </authorList>
    </citation>
    <scope>NUCLEOTIDE SEQUENCE [LARGE SCALE GENOMIC DNA]</scope>
    <source>
        <strain evidence="2">Uno16</strain>
    </source>
</reference>
<dbReference type="AlphaFoldDB" id="A0A402B5A0"/>
<comment type="caution">
    <text evidence="1">The sequence shown here is derived from an EMBL/GenBank/DDBJ whole genome shotgun (WGS) entry which is preliminary data.</text>
</comment>
<evidence type="ECO:0000313" key="2">
    <source>
        <dbReference type="Proteomes" id="UP000287171"/>
    </source>
</evidence>
<sequence>MLRFLLSITSIARNCQKSRAVLTVVEIEMRKDSAYKLCAIFPGSEVMCIGLKGLGEHFGFDHATAKLVFKLAT</sequence>
<name>A0A402B5A0_9CHLR</name>
<keyword evidence="2" id="KW-1185">Reference proteome</keyword>
<protein>
    <submittedName>
        <fullName evidence="1">Uncharacterized protein</fullName>
    </submittedName>
</protein>
<dbReference type="EMBL" id="BIFT01000001">
    <property type="protein sequence ID" value="GCE26528.1"/>
    <property type="molecule type" value="Genomic_DNA"/>
</dbReference>
<dbReference type="Proteomes" id="UP000287171">
    <property type="component" value="Unassembled WGS sequence"/>
</dbReference>
<proteinExistence type="predicted"/>
<evidence type="ECO:0000313" key="1">
    <source>
        <dbReference type="EMBL" id="GCE26528.1"/>
    </source>
</evidence>
<gene>
    <name evidence="1" type="ORF">KDA_20120</name>
</gene>
<accession>A0A402B5A0</accession>
<organism evidence="1 2">
    <name type="scientific">Dictyobacter alpinus</name>
    <dbReference type="NCBI Taxonomy" id="2014873"/>
    <lineage>
        <taxon>Bacteria</taxon>
        <taxon>Bacillati</taxon>
        <taxon>Chloroflexota</taxon>
        <taxon>Ktedonobacteria</taxon>
        <taxon>Ktedonobacterales</taxon>
        <taxon>Dictyobacteraceae</taxon>
        <taxon>Dictyobacter</taxon>
    </lineage>
</organism>